<dbReference type="PANTHER" id="PTHR11109:SF7">
    <property type="entry name" value="GTP CYCLOHYDROLASE 1"/>
    <property type="match status" value="1"/>
</dbReference>
<dbReference type="GO" id="GO:0005525">
    <property type="term" value="F:GTP binding"/>
    <property type="evidence" value="ECO:0007669"/>
    <property type="project" value="TreeGrafter"/>
</dbReference>
<evidence type="ECO:0000259" key="5">
    <source>
        <dbReference type="Pfam" id="PF01227"/>
    </source>
</evidence>
<dbReference type="SUPFAM" id="SSF55620">
    <property type="entry name" value="Tetrahydrobiopterin biosynthesis enzymes-like"/>
    <property type="match status" value="1"/>
</dbReference>
<dbReference type="NCBIfam" id="NF006826">
    <property type="entry name" value="PRK09347.1-3"/>
    <property type="match status" value="1"/>
</dbReference>
<comment type="catalytic activity">
    <reaction evidence="1">
        <text>GTP + H2O = 7,8-dihydroneopterin 3'-triphosphate + formate + H(+)</text>
        <dbReference type="Rhea" id="RHEA:17473"/>
        <dbReference type="ChEBI" id="CHEBI:15377"/>
        <dbReference type="ChEBI" id="CHEBI:15378"/>
        <dbReference type="ChEBI" id="CHEBI:15740"/>
        <dbReference type="ChEBI" id="CHEBI:37565"/>
        <dbReference type="ChEBI" id="CHEBI:58462"/>
        <dbReference type="EC" id="3.5.4.16"/>
    </reaction>
</comment>
<feature type="domain" description="GTP cyclohydrolase I" evidence="5">
    <location>
        <begin position="27"/>
        <end position="186"/>
    </location>
</feature>
<dbReference type="InterPro" id="IPR020602">
    <property type="entry name" value="GTP_CycHdrlase_I_dom"/>
</dbReference>
<evidence type="ECO:0000256" key="1">
    <source>
        <dbReference type="ARBA" id="ARBA00001052"/>
    </source>
</evidence>
<evidence type="ECO:0000256" key="3">
    <source>
        <dbReference type="ARBA" id="ARBA00012715"/>
    </source>
</evidence>
<dbReference type="InterPro" id="IPR043133">
    <property type="entry name" value="GTP-CH-I_C/QueF"/>
</dbReference>
<organism evidence="6">
    <name type="scientific">marine sediment metagenome</name>
    <dbReference type="NCBI Taxonomy" id="412755"/>
    <lineage>
        <taxon>unclassified sequences</taxon>
        <taxon>metagenomes</taxon>
        <taxon>ecological metagenomes</taxon>
    </lineage>
</organism>
<reference evidence="6" key="1">
    <citation type="journal article" date="2015" name="Nature">
        <title>Complex archaea that bridge the gap between prokaryotes and eukaryotes.</title>
        <authorList>
            <person name="Spang A."/>
            <person name="Saw J.H."/>
            <person name="Jorgensen S.L."/>
            <person name="Zaremba-Niedzwiedzka K."/>
            <person name="Martijn J."/>
            <person name="Lind A.E."/>
            <person name="van Eijk R."/>
            <person name="Schleper C."/>
            <person name="Guy L."/>
            <person name="Ettema T.J."/>
        </authorList>
    </citation>
    <scope>NUCLEOTIDE SEQUENCE</scope>
</reference>
<dbReference type="GO" id="GO:0003934">
    <property type="term" value="F:GTP cyclohydrolase I activity"/>
    <property type="evidence" value="ECO:0007669"/>
    <property type="project" value="UniProtKB-EC"/>
</dbReference>
<dbReference type="InterPro" id="IPR043134">
    <property type="entry name" value="GTP-CH-I_N"/>
</dbReference>
<sequence>MDTKAVEENITKLMHLLSVGVVEGRWENNPNLRDTPRRVAEMYEEMLGGHDFDFTTSPNEGEFTYDQIVLLDKIPFTSICMHHLTPFFGLVSVAYIPDKLIAGLSKLARTVEHSARKLQLQEILTQEIGEFLDSTLHPIGVAVIITAEHLCIRGRGIRKPGVETTTSFLRGAFLDKPAAREELMFLLRRGG</sequence>
<proteinExistence type="inferred from homology"/>
<dbReference type="GO" id="GO:0046654">
    <property type="term" value="P:tetrahydrofolate biosynthetic process"/>
    <property type="evidence" value="ECO:0007669"/>
    <property type="project" value="InterPro"/>
</dbReference>
<dbReference type="UniPathway" id="UPA00848">
    <property type="reaction ID" value="UER00151"/>
</dbReference>
<dbReference type="FunFam" id="3.30.1130.10:FF:000001">
    <property type="entry name" value="GTP cyclohydrolase 1"/>
    <property type="match status" value="1"/>
</dbReference>
<dbReference type="GO" id="GO:0006729">
    <property type="term" value="P:tetrahydrobiopterin biosynthetic process"/>
    <property type="evidence" value="ECO:0007669"/>
    <property type="project" value="TreeGrafter"/>
</dbReference>
<dbReference type="HAMAP" id="MF_00223">
    <property type="entry name" value="FolE"/>
    <property type="match status" value="1"/>
</dbReference>
<dbReference type="Gene3D" id="1.10.286.10">
    <property type="match status" value="1"/>
</dbReference>
<accession>A0A0F9R499</accession>
<evidence type="ECO:0000256" key="4">
    <source>
        <dbReference type="ARBA" id="ARBA00022801"/>
    </source>
</evidence>
<dbReference type="PANTHER" id="PTHR11109">
    <property type="entry name" value="GTP CYCLOHYDROLASE I"/>
    <property type="match status" value="1"/>
</dbReference>
<protein>
    <recommendedName>
        <fullName evidence="3">GTP cyclohydrolase I</fullName>
        <ecNumber evidence="3">3.5.4.16</ecNumber>
    </recommendedName>
</protein>
<dbReference type="Gene3D" id="3.30.1130.10">
    <property type="match status" value="1"/>
</dbReference>
<gene>
    <name evidence="6" type="ORF">LCGC14_0938940</name>
</gene>
<name>A0A0F9R499_9ZZZZ</name>
<dbReference type="GO" id="GO:0005737">
    <property type="term" value="C:cytoplasm"/>
    <property type="evidence" value="ECO:0007669"/>
    <property type="project" value="TreeGrafter"/>
</dbReference>
<comment type="caution">
    <text evidence="6">The sequence shown here is derived from an EMBL/GenBank/DDBJ whole genome shotgun (WGS) entry which is preliminary data.</text>
</comment>
<dbReference type="EC" id="3.5.4.16" evidence="3"/>
<dbReference type="EMBL" id="LAZR01003271">
    <property type="protein sequence ID" value="KKN20111.1"/>
    <property type="molecule type" value="Genomic_DNA"/>
</dbReference>
<dbReference type="AlphaFoldDB" id="A0A0F9R499"/>
<keyword evidence="4" id="KW-0378">Hydrolase</keyword>
<dbReference type="GO" id="GO:0008270">
    <property type="term" value="F:zinc ion binding"/>
    <property type="evidence" value="ECO:0007669"/>
    <property type="project" value="TreeGrafter"/>
</dbReference>
<evidence type="ECO:0000256" key="2">
    <source>
        <dbReference type="ARBA" id="ARBA00005080"/>
    </source>
</evidence>
<dbReference type="InterPro" id="IPR001474">
    <property type="entry name" value="GTP_CycHdrlase_I"/>
</dbReference>
<evidence type="ECO:0000313" key="6">
    <source>
        <dbReference type="EMBL" id="KKN20111.1"/>
    </source>
</evidence>
<comment type="pathway">
    <text evidence="2">Cofactor biosynthesis; 7,8-dihydroneopterin triphosphate biosynthesis; 7,8-dihydroneopterin triphosphate from GTP: step 1/1.</text>
</comment>
<dbReference type="Pfam" id="PF01227">
    <property type="entry name" value="GTP_cyclohydroI"/>
    <property type="match status" value="1"/>
</dbReference>